<dbReference type="SUPFAM" id="SSF51905">
    <property type="entry name" value="FAD/NAD(P)-binding domain"/>
    <property type="match status" value="1"/>
</dbReference>
<dbReference type="InterPro" id="IPR050097">
    <property type="entry name" value="Ferredoxin-NADP_redctase_2"/>
</dbReference>
<evidence type="ECO:0000256" key="2">
    <source>
        <dbReference type="ARBA" id="ARBA00023002"/>
    </source>
</evidence>
<accession>A0ABN2KW53</accession>
<evidence type="ECO:0000313" key="6">
    <source>
        <dbReference type="Proteomes" id="UP001501204"/>
    </source>
</evidence>
<reference evidence="5 6" key="1">
    <citation type="journal article" date="2019" name="Int. J. Syst. Evol. Microbiol.">
        <title>The Global Catalogue of Microorganisms (GCM) 10K type strain sequencing project: providing services to taxonomists for standard genome sequencing and annotation.</title>
        <authorList>
            <consortium name="The Broad Institute Genomics Platform"/>
            <consortium name="The Broad Institute Genome Sequencing Center for Infectious Disease"/>
            <person name="Wu L."/>
            <person name="Ma J."/>
        </authorList>
    </citation>
    <scope>NUCLEOTIDE SEQUENCE [LARGE SCALE GENOMIC DNA]</scope>
    <source>
        <strain evidence="5 6">JCM 14735</strain>
    </source>
</reference>
<evidence type="ECO:0000313" key="5">
    <source>
        <dbReference type="EMBL" id="GAA1767125.1"/>
    </source>
</evidence>
<dbReference type="Gene3D" id="3.50.50.60">
    <property type="entry name" value="FAD/NAD(P)-binding domain"/>
    <property type="match status" value="2"/>
</dbReference>
<dbReference type="PRINTS" id="PR00469">
    <property type="entry name" value="PNDRDTASEII"/>
</dbReference>
<dbReference type="RefSeq" id="WP_344123336.1">
    <property type="nucleotide sequence ID" value="NZ_BAAAOA010000032.1"/>
</dbReference>
<dbReference type="PRINTS" id="PR00368">
    <property type="entry name" value="FADPNR"/>
</dbReference>
<evidence type="ECO:0000256" key="1">
    <source>
        <dbReference type="ARBA" id="ARBA00022630"/>
    </source>
</evidence>
<comment type="catalytic activity">
    <reaction evidence="3">
        <text>[thioredoxin]-dithiol + NADP(+) = [thioredoxin]-disulfide + NADPH + H(+)</text>
        <dbReference type="Rhea" id="RHEA:20345"/>
        <dbReference type="Rhea" id="RHEA-COMP:10698"/>
        <dbReference type="Rhea" id="RHEA-COMP:10700"/>
        <dbReference type="ChEBI" id="CHEBI:15378"/>
        <dbReference type="ChEBI" id="CHEBI:29950"/>
        <dbReference type="ChEBI" id="CHEBI:50058"/>
        <dbReference type="ChEBI" id="CHEBI:57783"/>
        <dbReference type="ChEBI" id="CHEBI:58349"/>
        <dbReference type="EC" id="1.8.1.9"/>
    </reaction>
</comment>
<dbReference type="PANTHER" id="PTHR48105">
    <property type="entry name" value="THIOREDOXIN REDUCTASE 1-RELATED-RELATED"/>
    <property type="match status" value="1"/>
</dbReference>
<keyword evidence="1" id="KW-0285">Flavoprotein</keyword>
<dbReference type="EMBL" id="BAAAOA010000032">
    <property type="protein sequence ID" value="GAA1767125.1"/>
    <property type="molecule type" value="Genomic_DNA"/>
</dbReference>
<keyword evidence="6" id="KW-1185">Reference proteome</keyword>
<dbReference type="InterPro" id="IPR023753">
    <property type="entry name" value="FAD/NAD-binding_dom"/>
</dbReference>
<gene>
    <name evidence="5" type="ORF">GCM10009767_27000</name>
</gene>
<dbReference type="Pfam" id="PF07992">
    <property type="entry name" value="Pyr_redox_2"/>
    <property type="match status" value="1"/>
</dbReference>
<evidence type="ECO:0000256" key="3">
    <source>
        <dbReference type="ARBA" id="ARBA00048132"/>
    </source>
</evidence>
<organism evidence="5 6">
    <name type="scientific">Kocuria aegyptia</name>
    <dbReference type="NCBI Taxonomy" id="330943"/>
    <lineage>
        <taxon>Bacteria</taxon>
        <taxon>Bacillati</taxon>
        <taxon>Actinomycetota</taxon>
        <taxon>Actinomycetes</taxon>
        <taxon>Micrococcales</taxon>
        <taxon>Micrococcaceae</taxon>
        <taxon>Kocuria</taxon>
    </lineage>
</organism>
<protein>
    <submittedName>
        <fullName evidence="5">NAD(P)/FAD-dependent oxidoreductase</fullName>
    </submittedName>
</protein>
<dbReference type="Proteomes" id="UP001501204">
    <property type="component" value="Unassembled WGS sequence"/>
</dbReference>
<sequence length="324" mass="33746">MNESYDVVVVGGGPAGLAGALCLARARRTVLVVDAGSPRNDPAEHLHNYLGRDGDAPGALLADGRAEVTGYGADVVAGTVVSARSIGEDGGDVRFLLALEDGRSVRARRVLITTGLTDELPDVPGVAQRWGRDVIHCPYCHGWEWRDEPLAVLATGPLGVQQAQLFRQWSDDITFVQHTAPAPQDEERAELAALGVACVTGEVSRVEVAGDRITGLRLVSGELVPCRAVVVVPRFTVRSGLIDSLGLSTAEEEEKGHAVGTYVPSAPTGGTDVPGIYVAGNVTDLHAQVLAAAAAGLKTGTAVNTDLLAEDRERARASAVQPGS</sequence>
<keyword evidence="2" id="KW-0560">Oxidoreductase</keyword>
<feature type="domain" description="FAD/NAD(P)-binding" evidence="4">
    <location>
        <begin position="5"/>
        <end position="295"/>
    </location>
</feature>
<proteinExistence type="predicted"/>
<evidence type="ECO:0000259" key="4">
    <source>
        <dbReference type="Pfam" id="PF07992"/>
    </source>
</evidence>
<comment type="caution">
    <text evidence="5">The sequence shown here is derived from an EMBL/GenBank/DDBJ whole genome shotgun (WGS) entry which is preliminary data.</text>
</comment>
<dbReference type="InterPro" id="IPR036188">
    <property type="entry name" value="FAD/NAD-bd_sf"/>
</dbReference>
<name>A0ABN2KW53_9MICC</name>